<keyword evidence="3" id="KW-0540">Nuclease</keyword>
<dbReference type="SUPFAM" id="SSF143011">
    <property type="entry name" value="RelE-like"/>
    <property type="match status" value="1"/>
</dbReference>
<dbReference type="InterPro" id="IPR035093">
    <property type="entry name" value="RelE/ParE_toxin_dom_sf"/>
</dbReference>
<comment type="caution">
    <text evidence="7">The sequence shown here is derived from an EMBL/GenBank/DDBJ whole genome shotgun (WGS) entry which is preliminary data.</text>
</comment>
<evidence type="ECO:0000313" key="7">
    <source>
        <dbReference type="EMBL" id="CAD6531928.1"/>
    </source>
</evidence>
<dbReference type="Gene3D" id="3.30.2310.20">
    <property type="entry name" value="RelE-like"/>
    <property type="match status" value="1"/>
</dbReference>
<evidence type="ECO:0000256" key="5">
    <source>
        <dbReference type="ARBA" id="ARBA00022801"/>
    </source>
</evidence>
<comment type="similarity">
    <text evidence="1">Belongs to the YoeB family.</text>
</comment>
<protein>
    <recommendedName>
        <fullName evidence="6">Putative mRNA interferase YoeB</fullName>
    </recommendedName>
</protein>
<gene>
    <name evidence="7" type="primary">relK</name>
    <name evidence="7" type="ORF">LMG27952_02637</name>
</gene>
<keyword evidence="5 7" id="KW-0378">Hydrolase</keyword>
<dbReference type="Pfam" id="PF06769">
    <property type="entry name" value="YoeB_toxin"/>
    <property type="match status" value="1"/>
</dbReference>
<accession>A0ABM8NLQ8</accession>
<keyword evidence="4" id="KW-0255">Endonuclease</keyword>
<dbReference type="PANTHER" id="PTHR38039">
    <property type="entry name" value="TOXIN YOEB"/>
    <property type="match status" value="1"/>
</dbReference>
<dbReference type="GO" id="GO:0016787">
    <property type="term" value="F:hydrolase activity"/>
    <property type="evidence" value="ECO:0007669"/>
    <property type="project" value="UniProtKB-KW"/>
</dbReference>
<dbReference type="EMBL" id="CAJHCQ010000005">
    <property type="protein sequence ID" value="CAD6531928.1"/>
    <property type="molecule type" value="Genomic_DNA"/>
</dbReference>
<evidence type="ECO:0000256" key="3">
    <source>
        <dbReference type="ARBA" id="ARBA00022722"/>
    </source>
</evidence>
<sequence>MARAISFAPAAWEQYLGWYGTDRVHFGKINALLSACARDPFDGVGKPERLKGDLAGYWSRRIDQEYRLVYGVFGESIAVLQCRYHYTKK</sequence>
<organism evidence="7 8">
    <name type="scientific">Paraburkholderia hiiakae</name>
    <dbReference type="NCBI Taxonomy" id="1081782"/>
    <lineage>
        <taxon>Bacteria</taxon>
        <taxon>Pseudomonadati</taxon>
        <taxon>Pseudomonadota</taxon>
        <taxon>Betaproteobacteria</taxon>
        <taxon>Burkholderiales</taxon>
        <taxon>Burkholderiaceae</taxon>
        <taxon>Paraburkholderia</taxon>
    </lineage>
</organism>
<name>A0ABM8NLQ8_9BURK</name>
<evidence type="ECO:0000256" key="6">
    <source>
        <dbReference type="ARBA" id="ARBA00030388"/>
    </source>
</evidence>
<evidence type="ECO:0000256" key="1">
    <source>
        <dbReference type="ARBA" id="ARBA00008172"/>
    </source>
</evidence>
<evidence type="ECO:0000256" key="2">
    <source>
        <dbReference type="ARBA" id="ARBA00022649"/>
    </source>
</evidence>
<evidence type="ECO:0000256" key="4">
    <source>
        <dbReference type="ARBA" id="ARBA00022759"/>
    </source>
</evidence>
<evidence type="ECO:0000313" key="8">
    <source>
        <dbReference type="Proteomes" id="UP000656319"/>
    </source>
</evidence>
<dbReference type="NCBIfam" id="TIGR02116">
    <property type="entry name" value="toxin_Txe_YoeB"/>
    <property type="match status" value="1"/>
</dbReference>
<dbReference type="Proteomes" id="UP000656319">
    <property type="component" value="Unassembled WGS sequence"/>
</dbReference>
<dbReference type="InterPro" id="IPR009614">
    <property type="entry name" value="YoeB_toxin"/>
</dbReference>
<proteinExistence type="inferred from homology"/>
<keyword evidence="8" id="KW-1185">Reference proteome</keyword>
<keyword evidence="2" id="KW-1277">Toxin-antitoxin system</keyword>
<dbReference type="RefSeq" id="WP_201696349.1">
    <property type="nucleotide sequence ID" value="NZ_CAJHCQ010000005.1"/>
</dbReference>
<reference evidence="7 8" key="1">
    <citation type="submission" date="2020-10" db="EMBL/GenBank/DDBJ databases">
        <authorList>
            <person name="Peeters C."/>
        </authorList>
    </citation>
    <scope>NUCLEOTIDE SEQUENCE [LARGE SCALE GENOMIC DNA]</scope>
    <source>
        <strain evidence="7 8">LMG 27952</strain>
    </source>
</reference>
<dbReference type="PANTHER" id="PTHR38039:SF1">
    <property type="entry name" value="TOXIN YOEB"/>
    <property type="match status" value="1"/>
</dbReference>